<reference evidence="1 2" key="1">
    <citation type="journal article" date="2012" name="Eukaryot. Cell">
        <title>Draft genome sequence of Wickerhamomyces ciferrii NRRL Y-1031 F-60-10.</title>
        <authorList>
            <person name="Schneider J."/>
            <person name="Andrea H."/>
            <person name="Blom J."/>
            <person name="Jaenicke S."/>
            <person name="Ruckert C."/>
            <person name="Schorsch C."/>
            <person name="Szczepanowski R."/>
            <person name="Farwick M."/>
            <person name="Goesmann A."/>
            <person name="Puhler A."/>
            <person name="Schaffer S."/>
            <person name="Tauch A."/>
            <person name="Kohler T."/>
            <person name="Brinkrolf K."/>
        </authorList>
    </citation>
    <scope>NUCLEOTIDE SEQUENCE [LARGE SCALE GENOMIC DNA]</scope>
    <source>
        <strain evidence="2">ATCC 14091 / BCRC 22168 / CBS 111 / JCM 3599 / NBRC 0793 / NRRL Y-1031 F-60-10</strain>
    </source>
</reference>
<evidence type="ECO:0000313" key="2">
    <source>
        <dbReference type="Proteomes" id="UP000009328"/>
    </source>
</evidence>
<comment type="caution">
    <text evidence="1">The sequence shown here is derived from an EMBL/GenBank/DDBJ whole genome shotgun (WGS) entry which is preliminary data.</text>
</comment>
<dbReference type="HOGENOM" id="CLU_726051_0_0_1"/>
<evidence type="ECO:0000313" key="1">
    <source>
        <dbReference type="EMBL" id="CCH44029.1"/>
    </source>
</evidence>
<protein>
    <submittedName>
        <fullName evidence="1">Uncharacterized protein</fullName>
    </submittedName>
</protein>
<dbReference type="AlphaFoldDB" id="K0KRS4"/>
<dbReference type="Proteomes" id="UP000009328">
    <property type="component" value="Unassembled WGS sequence"/>
</dbReference>
<dbReference type="InParanoid" id="K0KRS4"/>
<keyword evidence="2" id="KW-1185">Reference proteome</keyword>
<proteinExistence type="predicted"/>
<name>K0KRS4_WICCF</name>
<organism evidence="1 2">
    <name type="scientific">Wickerhamomyces ciferrii (strain ATCC 14091 / BCRC 22168 / CBS 111 / JCM 3599 / NBRC 0793 / NRRL Y-1031 F-60-10)</name>
    <name type="common">Yeast</name>
    <name type="synonym">Pichia ciferrii</name>
    <dbReference type="NCBI Taxonomy" id="1206466"/>
    <lineage>
        <taxon>Eukaryota</taxon>
        <taxon>Fungi</taxon>
        <taxon>Dikarya</taxon>
        <taxon>Ascomycota</taxon>
        <taxon>Saccharomycotina</taxon>
        <taxon>Saccharomycetes</taxon>
        <taxon>Phaffomycetales</taxon>
        <taxon>Wickerhamomycetaceae</taxon>
        <taxon>Wickerhamomyces</taxon>
    </lineage>
</organism>
<accession>K0KRS4</accession>
<sequence>MLAAPPIITHTTTSNHIGIQHHGLIKFLSTNKNPVLNLQSALIKGLLIDKSKICKNFMRIHKNGKRIEMVGIPYCENKMLSVKRWDYFNATLLKQLEGLLDSNQLFNTCTPLSSQKCSEIFNFLLKSILAGDIKSKVIHHGHLEYLNEGTYFKDDLNDFIDNFIRLKVQLRKFYTSLYFLNDDDIQHMVDYLDAFDLFNLDNFIPYQSPCCLEQSIALVGLLKNQIKKNQQVLNFNFLNHFILNNTVQAQELVVKSSERIISVAIKKSLKVQGVFFYDYEDIEKNDKTGEFLKNLKFIVHSILDVNIMLFMKSKSLNVTVVPISKEDNELQKELVCGKPNYIGRTCQNDDELDSMAIHHDILGGYEYQRLMLLSAGSYMID</sequence>
<gene>
    <name evidence="1" type="ORF">BN7_3586</name>
</gene>
<dbReference type="EMBL" id="CAIF01000101">
    <property type="protein sequence ID" value="CCH44029.1"/>
    <property type="molecule type" value="Genomic_DNA"/>
</dbReference>